<feature type="site" description="Interaction with DNA" evidence="10">
    <location>
        <position position="457"/>
    </location>
</feature>
<proteinExistence type="inferred from homology"/>
<evidence type="ECO:0000313" key="12">
    <source>
        <dbReference type="EMBL" id="SEM09081.1"/>
    </source>
</evidence>
<dbReference type="InterPro" id="IPR002288">
    <property type="entry name" value="DNA_gyrase_B_C"/>
</dbReference>
<dbReference type="HAMAP" id="MF_01898">
    <property type="entry name" value="GyrB"/>
    <property type="match status" value="1"/>
</dbReference>
<evidence type="ECO:0000256" key="8">
    <source>
        <dbReference type="ARBA" id="ARBA00023125"/>
    </source>
</evidence>
<keyword evidence="4 10" id="KW-0547">Nucleotide-binding</keyword>
<evidence type="ECO:0000259" key="11">
    <source>
        <dbReference type="PROSITE" id="PS50880"/>
    </source>
</evidence>
<dbReference type="PRINTS" id="PR01159">
    <property type="entry name" value="DNAGYRASEB"/>
</dbReference>
<dbReference type="RefSeq" id="WP_093882362.1">
    <property type="nucleotide sequence ID" value="NZ_FOBS01000004.1"/>
</dbReference>
<protein>
    <recommendedName>
        <fullName evidence="10">DNA gyrase subunit B</fullName>
        <ecNumber evidence="10">5.6.2.2</ecNumber>
    </recommendedName>
</protein>
<dbReference type="InterPro" id="IPR020568">
    <property type="entry name" value="Ribosomal_Su5_D2-typ_SF"/>
</dbReference>
<dbReference type="InterPro" id="IPR006171">
    <property type="entry name" value="TOPRIM_dom"/>
</dbReference>
<dbReference type="AlphaFoldDB" id="A0A1H7VIH8"/>
<dbReference type="FunFam" id="3.30.230.10:FF:000005">
    <property type="entry name" value="DNA gyrase subunit B"/>
    <property type="match status" value="1"/>
</dbReference>
<dbReference type="CDD" id="cd00822">
    <property type="entry name" value="TopoII_Trans_DNA_gyrase"/>
    <property type="match status" value="1"/>
</dbReference>
<dbReference type="InterPro" id="IPR034160">
    <property type="entry name" value="TOPRIM_GyrB"/>
</dbReference>
<evidence type="ECO:0000256" key="1">
    <source>
        <dbReference type="ARBA" id="ARBA00000185"/>
    </source>
</evidence>
<dbReference type="NCBIfam" id="NF004189">
    <property type="entry name" value="PRK05644.1"/>
    <property type="match status" value="1"/>
</dbReference>
<reference evidence="12 13" key="1">
    <citation type="submission" date="2016-10" db="EMBL/GenBank/DDBJ databases">
        <authorList>
            <person name="de Groot N.N."/>
        </authorList>
    </citation>
    <scope>NUCLEOTIDE SEQUENCE [LARGE SCALE GENOMIC DNA]</scope>
    <source>
        <strain evidence="12 13">DSM 8423</strain>
    </source>
</reference>
<keyword evidence="13" id="KW-1185">Reference proteome</keyword>
<dbReference type="GO" id="GO:0003918">
    <property type="term" value="F:DNA topoisomerase type II (double strand cut, ATP-hydrolyzing) activity"/>
    <property type="evidence" value="ECO:0007669"/>
    <property type="project" value="UniProtKB-UniRule"/>
</dbReference>
<dbReference type="NCBIfam" id="TIGR01059">
    <property type="entry name" value="gyrB"/>
    <property type="match status" value="1"/>
</dbReference>
<dbReference type="NCBIfam" id="NF011501">
    <property type="entry name" value="PRK14939.1"/>
    <property type="match status" value="1"/>
</dbReference>
<dbReference type="GO" id="GO:0046872">
    <property type="term" value="F:metal ion binding"/>
    <property type="evidence" value="ECO:0007669"/>
    <property type="project" value="UniProtKB-KW"/>
</dbReference>
<dbReference type="OrthoDB" id="9802808at2"/>
<accession>A0A1H7VIH8</accession>
<dbReference type="SUPFAM" id="SSF55874">
    <property type="entry name" value="ATPase domain of HSP90 chaperone/DNA topoisomerase II/histidine kinase"/>
    <property type="match status" value="1"/>
</dbReference>
<dbReference type="Pfam" id="PF00986">
    <property type="entry name" value="DNA_gyraseB_C"/>
    <property type="match status" value="1"/>
</dbReference>
<dbReference type="STRING" id="43775.SAMN04489760_1044"/>
<evidence type="ECO:0000256" key="6">
    <source>
        <dbReference type="ARBA" id="ARBA00022842"/>
    </source>
</evidence>
<dbReference type="PANTHER" id="PTHR45866:SF1">
    <property type="entry name" value="DNA GYRASE SUBUNIT B, MITOCHONDRIAL"/>
    <property type="match status" value="1"/>
</dbReference>
<sequence>MEERSDKMTTDTYSAESIKILEGLEAVRKRPAMYIGSIGKDGLHHLVYEVVDNSIDEAAAGYCDKITVKIRVDNSIMVEDNGRGIPVDMHETGVSAAEVVMTKLHAGGKFSNETYKISGGLHGVGVSVVNALSSSLELNVRRDGKVYTQSYVRGVPEKPLAVTGQTSGRGTKIYFKPDEEIFEELEFNFDILANRLRELAFLNSGIFITLIDDRDDRKSEFFYEGGIVSFVEYINRNKKVLHKDPIFVSGAREDCTVEVALQYNDTYTENIFSFANSINTTEGGTHLSGFRAALTRVFNNYAVNSGLLKTGKESLRGEDLREGLACVISVKVANPQFEGQTKTKLGNSEVRGLVEGIVYEKIGSYLEENPATAKQLLSKCLDASRAREAARRARELTRRKSALEVGALPGKLADCQERDPARSEIYLVEGDSAGGSAKQGRDRRNQAILPLRGKVLNVEKARFDKMLQNEEIKTMITALGTGIGEEDYDVSRIRYHKVIIMTDADVDGSHIRTLLLTFFFRQMRELVEKGYLYIAQPPLFKITEKKNELYIHNEDEMNNFVLQNGVKRIKLYSNGKEEAVTGNSLLNLVKKILRVETILEKFEKEDCNRKIILSLAERPSLSIQDFEDEGLLRETARQTADSLGEEVMETGVEADEEHGGYKMFFRLGKNGKTSRISFGKSIYRAPKFSEIKALLSQISTIGKAPYSVVAMDGEESDRRELPDMSALVQFVISVGKKGISVQRYKGLGEMNPEQLWETTMNPEKRTLLQVRVDDAVQADEIFTTLMGDQVEPRRDFIYKNALYVSNLDV</sequence>
<dbReference type="InterPro" id="IPR014721">
    <property type="entry name" value="Ribsml_uS5_D2-typ_fold_subgr"/>
</dbReference>
<dbReference type="PROSITE" id="PS00177">
    <property type="entry name" value="TOPOISOMERASE_II"/>
    <property type="match status" value="1"/>
</dbReference>
<dbReference type="InterPro" id="IPR036890">
    <property type="entry name" value="HATPase_C_sf"/>
</dbReference>
<dbReference type="PRINTS" id="PR00418">
    <property type="entry name" value="TPI2FAMILY"/>
</dbReference>
<dbReference type="Pfam" id="PF01751">
    <property type="entry name" value="Toprim"/>
    <property type="match status" value="1"/>
</dbReference>
<dbReference type="FunFam" id="3.30.565.10:FF:000002">
    <property type="entry name" value="DNA gyrase subunit B"/>
    <property type="match status" value="1"/>
</dbReference>
<dbReference type="Gene3D" id="3.30.565.10">
    <property type="entry name" value="Histidine kinase-like ATPase, C-terminal domain"/>
    <property type="match status" value="1"/>
</dbReference>
<dbReference type="Pfam" id="PF00204">
    <property type="entry name" value="DNA_gyraseB"/>
    <property type="match status" value="1"/>
</dbReference>
<keyword evidence="7 10" id="KW-0799">Topoisomerase</keyword>
<dbReference type="GO" id="GO:0006265">
    <property type="term" value="P:DNA topological change"/>
    <property type="evidence" value="ECO:0007669"/>
    <property type="project" value="UniProtKB-UniRule"/>
</dbReference>
<dbReference type="SUPFAM" id="SSF56719">
    <property type="entry name" value="Type II DNA topoisomerase"/>
    <property type="match status" value="1"/>
</dbReference>
<evidence type="ECO:0000256" key="4">
    <source>
        <dbReference type="ARBA" id="ARBA00022741"/>
    </source>
</evidence>
<dbReference type="CDD" id="cd16928">
    <property type="entry name" value="HATPase_GyrB-like"/>
    <property type="match status" value="1"/>
</dbReference>
<comment type="catalytic activity">
    <reaction evidence="1 10">
        <text>ATP-dependent breakage, passage and rejoining of double-stranded DNA.</text>
        <dbReference type="EC" id="5.6.2.2"/>
    </reaction>
</comment>
<evidence type="ECO:0000256" key="5">
    <source>
        <dbReference type="ARBA" id="ARBA00022840"/>
    </source>
</evidence>
<dbReference type="SUPFAM" id="SSF54211">
    <property type="entry name" value="Ribosomal protein S5 domain 2-like"/>
    <property type="match status" value="1"/>
</dbReference>
<feature type="binding site" evidence="10">
    <location>
        <position position="505"/>
    </location>
    <ligand>
        <name>Mg(2+)</name>
        <dbReference type="ChEBI" id="CHEBI:18420"/>
        <label>2</label>
    </ligand>
</feature>
<dbReference type="GO" id="GO:0003677">
    <property type="term" value="F:DNA binding"/>
    <property type="evidence" value="ECO:0007669"/>
    <property type="project" value="UniProtKB-KW"/>
</dbReference>
<comment type="similarity">
    <text evidence="2 10">Belongs to the type II topoisomerase GyrB family.</text>
</comment>
<feature type="binding site" evidence="10">
    <location>
        <position position="429"/>
    </location>
    <ligand>
        <name>Mg(2+)</name>
        <dbReference type="ChEBI" id="CHEBI:18420"/>
        <label>1</label>
        <note>catalytic</note>
    </ligand>
</feature>
<feature type="binding site" evidence="10">
    <location>
        <position position="503"/>
    </location>
    <ligand>
        <name>Mg(2+)</name>
        <dbReference type="ChEBI" id="CHEBI:18420"/>
        <label>2</label>
    </ligand>
</feature>
<dbReference type="InterPro" id="IPR013506">
    <property type="entry name" value="Topo_IIA_bsu_dom2"/>
</dbReference>
<dbReference type="SMART" id="SM00433">
    <property type="entry name" value="TOP2c"/>
    <property type="match status" value="1"/>
</dbReference>
<dbReference type="EC" id="5.6.2.2" evidence="10"/>
<keyword evidence="10" id="KW-0963">Cytoplasm</keyword>
<dbReference type="InterPro" id="IPR011557">
    <property type="entry name" value="GyrB"/>
</dbReference>
<dbReference type="InterPro" id="IPR001241">
    <property type="entry name" value="Topo_IIA"/>
</dbReference>
<dbReference type="GO" id="GO:0006261">
    <property type="term" value="P:DNA-templated DNA replication"/>
    <property type="evidence" value="ECO:0007669"/>
    <property type="project" value="UniProtKB-UniRule"/>
</dbReference>
<dbReference type="FunFam" id="3.40.50.670:FF:000001">
    <property type="entry name" value="DNA topoisomerase 2"/>
    <property type="match status" value="1"/>
</dbReference>
<dbReference type="Pfam" id="PF02518">
    <property type="entry name" value="HATPase_c"/>
    <property type="match status" value="1"/>
</dbReference>
<feature type="domain" description="Toprim" evidence="11">
    <location>
        <begin position="423"/>
        <end position="538"/>
    </location>
</feature>
<keyword evidence="6 10" id="KW-0460">Magnesium</keyword>
<dbReference type="EMBL" id="FOBS01000004">
    <property type="protein sequence ID" value="SEM09081.1"/>
    <property type="molecule type" value="Genomic_DNA"/>
</dbReference>
<keyword evidence="9 10" id="KW-0413">Isomerase</keyword>
<dbReference type="Gene3D" id="3.30.230.10">
    <property type="match status" value="1"/>
</dbReference>
<dbReference type="PROSITE" id="PS50880">
    <property type="entry name" value="TOPRIM"/>
    <property type="match status" value="1"/>
</dbReference>
<evidence type="ECO:0000313" key="13">
    <source>
        <dbReference type="Proteomes" id="UP000198744"/>
    </source>
</evidence>
<dbReference type="PANTHER" id="PTHR45866">
    <property type="entry name" value="DNA GYRASE/TOPOISOMERASE SUBUNIT B"/>
    <property type="match status" value="1"/>
</dbReference>
<feature type="binding site" evidence="10">
    <location>
        <position position="503"/>
    </location>
    <ligand>
        <name>Mg(2+)</name>
        <dbReference type="ChEBI" id="CHEBI:18420"/>
        <label>1</label>
        <note>catalytic</note>
    </ligand>
</feature>
<dbReference type="GO" id="GO:0005737">
    <property type="term" value="C:cytoplasm"/>
    <property type="evidence" value="ECO:0007669"/>
    <property type="project" value="UniProtKB-SubCell"/>
</dbReference>
<evidence type="ECO:0000256" key="2">
    <source>
        <dbReference type="ARBA" id="ARBA00010708"/>
    </source>
</evidence>
<comment type="subunit">
    <text evidence="10">Heterotetramer, composed of two GyrA and two GyrB chains. In the heterotetramer, GyrA contains the active site tyrosine that forms a transient covalent intermediate with DNA, while GyrB binds cofactors and catalyzes ATP hydrolysis.</text>
</comment>
<comment type="miscellaneous">
    <text evidence="10">Few gyrases are as efficient as E.coli at forming negative supercoils. Not all organisms have 2 type II topoisomerases; in organisms with a single type II topoisomerase this enzyme also has to decatenate newly replicated chromosomes.</text>
</comment>
<organism evidence="12 13">
    <name type="scientific">Syntrophus gentianae</name>
    <dbReference type="NCBI Taxonomy" id="43775"/>
    <lineage>
        <taxon>Bacteria</taxon>
        <taxon>Pseudomonadati</taxon>
        <taxon>Thermodesulfobacteriota</taxon>
        <taxon>Syntrophia</taxon>
        <taxon>Syntrophales</taxon>
        <taxon>Syntrophaceae</taxon>
        <taxon>Syntrophus</taxon>
    </lineage>
</organism>
<keyword evidence="5 10" id="KW-0067">ATP-binding</keyword>
<feature type="site" description="Interaction with DNA" evidence="10">
    <location>
        <position position="454"/>
    </location>
</feature>
<evidence type="ECO:0000256" key="7">
    <source>
        <dbReference type="ARBA" id="ARBA00023029"/>
    </source>
</evidence>
<comment type="subcellular location">
    <subcellularLocation>
        <location evidence="10">Cytoplasm</location>
    </subcellularLocation>
</comment>
<keyword evidence="8" id="KW-0238">DNA-binding</keyword>
<dbReference type="Proteomes" id="UP000198744">
    <property type="component" value="Unassembled WGS sequence"/>
</dbReference>
<evidence type="ECO:0000256" key="9">
    <source>
        <dbReference type="ARBA" id="ARBA00023235"/>
    </source>
</evidence>
<name>A0A1H7VIH8_9BACT</name>
<comment type="function">
    <text evidence="10">A type II topoisomerase that negatively supercoils closed circular double-stranded (ds) DNA in an ATP-dependent manner to modulate DNA topology and maintain chromosomes in an underwound state. Negative supercoiling favors strand separation, and DNA replication, transcription, recombination and repair, all of which involve strand separation. Also able to catalyze the interconversion of other topological isomers of dsDNA rings, including catenanes and knotted rings. Type II topoisomerases break and join 2 DNA strands simultaneously in an ATP-dependent manner.</text>
</comment>
<dbReference type="InterPro" id="IPR018522">
    <property type="entry name" value="TopoIIA_CS"/>
</dbReference>
<dbReference type="GO" id="GO:0005694">
    <property type="term" value="C:chromosome"/>
    <property type="evidence" value="ECO:0007669"/>
    <property type="project" value="InterPro"/>
</dbReference>
<dbReference type="CDD" id="cd03366">
    <property type="entry name" value="TOPRIM_TopoIIA_GyrB"/>
    <property type="match status" value="1"/>
</dbReference>
<evidence type="ECO:0000256" key="3">
    <source>
        <dbReference type="ARBA" id="ARBA00022723"/>
    </source>
</evidence>
<keyword evidence="3 10" id="KW-0479">Metal-binding</keyword>
<comment type="cofactor">
    <cofactor evidence="10">
        <name>Mg(2+)</name>
        <dbReference type="ChEBI" id="CHEBI:18420"/>
    </cofactor>
    <cofactor evidence="10">
        <name>Mn(2+)</name>
        <dbReference type="ChEBI" id="CHEBI:29035"/>
    </cofactor>
    <cofactor evidence="10">
        <name>Ca(2+)</name>
        <dbReference type="ChEBI" id="CHEBI:29108"/>
    </cofactor>
    <text evidence="10">Binds two Mg(2+) per subunit. The magnesium ions form salt bridges with both the protein and the DNA. Can also accept other divalent metal cations, such as Mn(2+) or Ca(2+).</text>
</comment>
<dbReference type="InterPro" id="IPR003594">
    <property type="entry name" value="HATPase_dom"/>
</dbReference>
<gene>
    <name evidence="10" type="primary">gyrB</name>
    <name evidence="12" type="ORF">SAMN04489760_1044</name>
</gene>
<dbReference type="InterPro" id="IPR013759">
    <property type="entry name" value="Topo_IIA_B_C"/>
</dbReference>
<dbReference type="SMART" id="SM00387">
    <property type="entry name" value="HATPase_c"/>
    <property type="match status" value="1"/>
</dbReference>
<dbReference type="InterPro" id="IPR000565">
    <property type="entry name" value="Topo_IIA_B"/>
</dbReference>
<dbReference type="InterPro" id="IPR013760">
    <property type="entry name" value="Topo_IIA-like_dom_sf"/>
</dbReference>
<evidence type="ECO:0000256" key="10">
    <source>
        <dbReference type="HAMAP-Rule" id="MF_01898"/>
    </source>
</evidence>
<dbReference type="GO" id="GO:0005524">
    <property type="term" value="F:ATP binding"/>
    <property type="evidence" value="ECO:0007669"/>
    <property type="project" value="UniProtKB-UniRule"/>
</dbReference>
<dbReference type="Gene3D" id="3.40.50.670">
    <property type="match status" value="2"/>
</dbReference>